<dbReference type="Pfam" id="PF03732">
    <property type="entry name" value="Retrotrans_gag"/>
    <property type="match status" value="1"/>
</dbReference>
<dbReference type="PROSITE" id="PS50878">
    <property type="entry name" value="RT_POL"/>
    <property type="match status" value="1"/>
</dbReference>
<proteinExistence type="predicted"/>
<evidence type="ECO:0000313" key="14">
    <source>
        <dbReference type="Proteomes" id="UP000288805"/>
    </source>
</evidence>
<dbReference type="GO" id="GO:0003964">
    <property type="term" value="F:RNA-directed DNA polymerase activity"/>
    <property type="evidence" value="ECO:0007669"/>
    <property type="project" value="UniProtKB-KW"/>
</dbReference>
<feature type="domain" description="Integrase catalytic" evidence="12">
    <location>
        <begin position="980"/>
        <end position="1143"/>
    </location>
</feature>
<gene>
    <name evidence="13" type="primary">TY3B-I_598</name>
    <name evidence="13" type="ORF">CK203_092067</name>
</gene>
<comment type="caution">
    <text evidence="13">The sequence shown here is derived from an EMBL/GenBank/DDBJ whole genome shotgun (WGS) entry which is preliminary data.</text>
</comment>
<feature type="compositionally biased region" description="Low complexity" evidence="9">
    <location>
        <begin position="197"/>
        <end position="208"/>
    </location>
</feature>
<keyword evidence="8" id="KW-0863">Zinc-finger</keyword>
<keyword evidence="3" id="KW-0548">Nucleotidyltransferase</keyword>
<protein>
    <recommendedName>
        <fullName evidence="1">RNA-directed DNA polymerase</fullName>
        <ecNumber evidence="1">2.7.7.49</ecNumber>
    </recommendedName>
</protein>
<feature type="region of interest" description="Disordered" evidence="9">
    <location>
        <begin position="156"/>
        <end position="209"/>
    </location>
</feature>
<dbReference type="FunFam" id="1.10.340.70:FF:000001">
    <property type="entry name" value="Retrovirus-related Pol polyprotein from transposon gypsy-like Protein"/>
    <property type="match status" value="1"/>
</dbReference>
<dbReference type="Gene3D" id="3.30.70.270">
    <property type="match status" value="2"/>
</dbReference>
<sequence length="1298" mass="149721">MSMEDYFDWYAMPENRKVRFVKAKLKGAARLWWHNIENQAYRTGQPPIDTWDEMKLKMKENFLPTDYEQLMYTKLFSLKQGTKSVEEYTEEFHELSIRNQVRESDAQLAARYKAGLRMEIQLEMIAAHTYTVDDVYQLALKIEEGLKFRVSRRPSSQIGSTFSNRTASKPLSTSNFRTPNHVNGGGNTQQTSNVAYKNGNKGKNSMSNGDRKVDVTPLCFKCGGHGHYAVVCPTKSLHFCVEEPESELESYPKEEETYNEDEVSEECDYYDGMTEGHSLVVRPLLTVPKVKGEEDWRRTSIFQTRISCQGRLCTMIIDGGSSLNIASQELVEKLNLKTERHPNPFRVAWVNDTSIPVSFRCLVTFLFGKDFEESVWCEVLPIKVSHILLGRPWLFDRKVQHDGYENTYALIHNGQLPNELPPMRDIQHAIDLIPGASLPNLPAYRMNPTEHAELKRQVDELLTKGFIRESLSPCGVPALLTPKKDGSWRMCVDSRAINKITIKYRFPIPRLDDMLDMMVGSVIFSKIDLRSGYHQIRIRPGDEWKTSFKTKDGLYEWLVMPFGLTNAPSTFMRIMTQVLKPFIGRFVVVYFDDILIYSRSCEDHEEHLKQVMRTLRAEKFYINLKKCTFMSPSVVFLGFVVSSKGVETDPEKIKAIVDWPVPTNIHEVRSFHGMATFYRRFIRNFSSIMAPITECMKPGLFIWTKAANKAFEEIKSKMVNPPILRLPDFEKVFEVACDASHVGIGAVLSQEGHPVAFFSEKLNGAKKKYSTYDLEFYAVVQAIRHWQHYLSYKEFVLYSDHEALRYLNSQKKLNSRHAKWSSFLQLFTFNLRHCAGIENKVADALSRKTLLLVNMSTTTIGFEELKHCYDNDADFGDVYSSLLSGSKATCIDFQILEGYLFYKNRLCLPRTSLRDHVIWELHGGGMGGHFGRDKTIALVEDRFFWPSLKKDVWKVIKQCRACQVGKGSKQNTGLYTPLPVPSKPWEDLSMDFVLGLPRTQRGFDSIFVVVDRFSKMAHFIPCKKASDASYVAALFFKEVVRLHGLPQSIVSDRDVKFMSYFWKTLWAKLGTQLKFSSSFHPQTDGQTEVVNRSLGNLLRCIVRDQLRKWDNVLPQAEFAFNSSTNPKMGDAFARHIRDIHEKVREKIKISNENYKEAADAHRRYIQFQEGDLVMVRLRPERFHPSTYQKLQAKKAGPFRVLKRLGENAYLLELPSNLHFSPIFNVEDLHIYHGHHNDVSEELDLQLPPTLSPHPEIEYVLDDQLVSTRQGGYQKFLVEMARQTTFREYMDYDNGFSED</sequence>
<dbReference type="EC" id="2.7.7.49" evidence="1"/>
<evidence type="ECO:0000256" key="5">
    <source>
        <dbReference type="ARBA" id="ARBA00022759"/>
    </source>
</evidence>
<dbReference type="Pfam" id="PF17917">
    <property type="entry name" value="RT_RNaseH"/>
    <property type="match status" value="1"/>
</dbReference>
<dbReference type="InterPro" id="IPR005162">
    <property type="entry name" value="Retrotrans_gag_dom"/>
</dbReference>
<dbReference type="PANTHER" id="PTHR35046:SF26">
    <property type="entry name" value="RNA-DIRECTED DNA POLYMERASE"/>
    <property type="match status" value="1"/>
</dbReference>
<evidence type="ECO:0000256" key="8">
    <source>
        <dbReference type="PROSITE-ProRule" id="PRU00047"/>
    </source>
</evidence>
<dbReference type="Gene3D" id="1.10.340.70">
    <property type="match status" value="1"/>
</dbReference>
<dbReference type="GO" id="GO:0008270">
    <property type="term" value="F:zinc ion binding"/>
    <property type="evidence" value="ECO:0007669"/>
    <property type="project" value="UniProtKB-KW"/>
</dbReference>
<dbReference type="FunFam" id="3.10.20.370:FF:000001">
    <property type="entry name" value="Retrovirus-related Pol polyprotein from transposon 17.6-like protein"/>
    <property type="match status" value="1"/>
</dbReference>
<dbReference type="InterPro" id="IPR000477">
    <property type="entry name" value="RT_dom"/>
</dbReference>
<feature type="compositionally biased region" description="Polar residues" evidence="9">
    <location>
        <begin position="156"/>
        <end position="181"/>
    </location>
</feature>
<dbReference type="CDD" id="cd01647">
    <property type="entry name" value="RT_LTR"/>
    <property type="match status" value="1"/>
</dbReference>
<dbReference type="InterPro" id="IPR041588">
    <property type="entry name" value="Integrase_H2C2"/>
</dbReference>
<feature type="domain" description="CCHC-type" evidence="10">
    <location>
        <begin position="219"/>
        <end position="233"/>
    </location>
</feature>
<keyword evidence="5" id="KW-0255">Endonuclease</keyword>
<dbReference type="Gene3D" id="2.40.70.10">
    <property type="entry name" value="Acid Proteases"/>
    <property type="match status" value="1"/>
</dbReference>
<evidence type="ECO:0000259" key="10">
    <source>
        <dbReference type="PROSITE" id="PS50158"/>
    </source>
</evidence>
<dbReference type="PROSITE" id="PS50994">
    <property type="entry name" value="INTEGRASE"/>
    <property type="match status" value="1"/>
</dbReference>
<evidence type="ECO:0000259" key="12">
    <source>
        <dbReference type="PROSITE" id="PS50994"/>
    </source>
</evidence>
<feature type="domain" description="Reverse transcriptase" evidence="11">
    <location>
        <begin position="462"/>
        <end position="641"/>
    </location>
</feature>
<dbReference type="SUPFAM" id="SSF56672">
    <property type="entry name" value="DNA/RNA polymerases"/>
    <property type="match status" value="1"/>
</dbReference>
<dbReference type="InterPro" id="IPR043502">
    <property type="entry name" value="DNA/RNA_pol_sf"/>
</dbReference>
<dbReference type="InterPro" id="IPR036397">
    <property type="entry name" value="RNaseH_sf"/>
</dbReference>
<dbReference type="PROSITE" id="PS50158">
    <property type="entry name" value="ZF_CCHC"/>
    <property type="match status" value="1"/>
</dbReference>
<dbReference type="InterPro" id="IPR021109">
    <property type="entry name" value="Peptidase_aspartic_dom_sf"/>
</dbReference>
<dbReference type="Pfam" id="PF00078">
    <property type="entry name" value="RVT_1"/>
    <property type="match status" value="1"/>
</dbReference>
<dbReference type="FunFam" id="3.30.70.270:FF:000020">
    <property type="entry name" value="Transposon Tf2-6 polyprotein-like Protein"/>
    <property type="match status" value="1"/>
</dbReference>
<dbReference type="Gene3D" id="3.10.10.10">
    <property type="entry name" value="HIV Type 1 Reverse Transcriptase, subunit A, domain 1"/>
    <property type="match status" value="1"/>
</dbReference>
<dbReference type="InterPro" id="IPR043128">
    <property type="entry name" value="Rev_trsase/Diguanyl_cyclase"/>
</dbReference>
<keyword evidence="7" id="KW-0695">RNA-directed DNA polymerase</keyword>
<keyword evidence="2" id="KW-0808">Transferase</keyword>
<name>A0A438CLE5_VITVI</name>
<dbReference type="EMBL" id="QGNW01002182">
    <property type="protein sequence ID" value="RVW23988.1"/>
    <property type="molecule type" value="Genomic_DNA"/>
</dbReference>
<evidence type="ECO:0000256" key="6">
    <source>
        <dbReference type="ARBA" id="ARBA00022801"/>
    </source>
</evidence>
<dbReference type="CDD" id="cd00303">
    <property type="entry name" value="retropepsin_like"/>
    <property type="match status" value="1"/>
</dbReference>
<dbReference type="Gene3D" id="3.30.420.10">
    <property type="entry name" value="Ribonuclease H-like superfamily/Ribonuclease H"/>
    <property type="match status" value="1"/>
</dbReference>
<dbReference type="PANTHER" id="PTHR35046">
    <property type="entry name" value="ZINC KNUCKLE (CCHC-TYPE) FAMILY PROTEIN"/>
    <property type="match status" value="1"/>
</dbReference>
<dbReference type="CDD" id="cd09274">
    <property type="entry name" value="RNase_HI_RT_Ty3"/>
    <property type="match status" value="1"/>
</dbReference>
<dbReference type="Pfam" id="PF24626">
    <property type="entry name" value="SH3_Tf2-1"/>
    <property type="match status" value="1"/>
</dbReference>
<dbReference type="SUPFAM" id="SSF53098">
    <property type="entry name" value="Ribonuclease H-like"/>
    <property type="match status" value="1"/>
</dbReference>
<evidence type="ECO:0000313" key="13">
    <source>
        <dbReference type="EMBL" id="RVW23988.1"/>
    </source>
</evidence>
<evidence type="ECO:0000256" key="2">
    <source>
        <dbReference type="ARBA" id="ARBA00022679"/>
    </source>
</evidence>
<keyword evidence="4" id="KW-0540">Nuclease</keyword>
<dbReference type="Pfam" id="PF17921">
    <property type="entry name" value="Integrase_H2C2"/>
    <property type="match status" value="1"/>
</dbReference>
<evidence type="ECO:0000256" key="4">
    <source>
        <dbReference type="ARBA" id="ARBA00022722"/>
    </source>
</evidence>
<dbReference type="SMART" id="SM00343">
    <property type="entry name" value="ZnF_C2HC"/>
    <property type="match status" value="1"/>
</dbReference>
<dbReference type="InterPro" id="IPR012337">
    <property type="entry name" value="RNaseH-like_sf"/>
</dbReference>
<dbReference type="InterPro" id="IPR001584">
    <property type="entry name" value="Integrase_cat-core"/>
</dbReference>
<dbReference type="InterPro" id="IPR056924">
    <property type="entry name" value="SH3_Tf2-1"/>
</dbReference>
<dbReference type="Proteomes" id="UP000288805">
    <property type="component" value="Unassembled WGS sequence"/>
</dbReference>
<dbReference type="InterPro" id="IPR001878">
    <property type="entry name" value="Znf_CCHC"/>
</dbReference>
<evidence type="ECO:0000256" key="1">
    <source>
        <dbReference type="ARBA" id="ARBA00012493"/>
    </source>
</evidence>
<organism evidence="13 14">
    <name type="scientific">Vitis vinifera</name>
    <name type="common">Grape</name>
    <dbReference type="NCBI Taxonomy" id="29760"/>
    <lineage>
        <taxon>Eukaryota</taxon>
        <taxon>Viridiplantae</taxon>
        <taxon>Streptophyta</taxon>
        <taxon>Embryophyta</taxon>
        <taxon>Tracheophyta</taxon>
        <taxon>Spermatophyta</taxon>
        <taxon>Magnoliopsida</taxon>
        <taxon>eudicotyledons</taxon>
        <taxon>Gunneridae</taxon>
        <taxon>Pentapetalae</taxon>
        <taxon>rosids</taxon>
        <taxon>Vitales</taxon>
        <taxon>Vitaceae</taxon>
        <taxon>Viteae</taxon>
        <taxon>Vitis</taxon>
    </lineage>
</organism>
<dbReference type="GO" id="GO:0003676">
    <property type="term" value="F:nucleic acid binding"/>
    <property type="evidence" value="ECO:0007669"/>
    <property type="project" value="InterPro"/>
</dbReference>
<keyword evidence="8" id="KW-0862">Zinc</keyword>
<evidence type="ECO:0000256" key="9">
    <source>
        <dbReference type="SAM" id="MobiDB-lite"/>
    </source>
</evidence>
<keyword evidence="6" id="KW-0378">Hydrolase</keyword>
<evidence type="ECO:0000259" key="11">
    <source>
        <dbReference type="PROSITE" id="PS50878"/>
    </source>
</evidence>
<dbReference type="InterPro" id="IPR041373">
    <property type="entry name" value="RT_RNaseH"/>
</dbReference>
<keyword evidence="8" id="KW-0479">Metal-binding</keyword>
<dbReference type="GO" id="GO:0015074">
    <property type="term" value="P:DNA integration"/>
    <property type="evidence" value="ECO:0007669"/>
    <property type="project" value="InterPro"/>
</dbReference>
<dbReference type="GO" id="GO:0004519">
    <property type="term" value="F:endonuclease activity"/>
    <property type="evidence" value="ECO:0007669"/>
    <property type="project" value="UniProtKB-KW"/>
</dbReference>
<dbReference type="GO" id="GO:0016787">
    <property type="term" value="F:hydrolase activity"/>
    <property type="evidence" value="ECO:0007669"/>
    <property type="project" value="UniProtKB-KW"/>
</dbReference>
<reference evidence="13 14" key="1">
    <citation type="journal article" date="2018" name="PLoS Genet.">
        <title>Population sequencing reveals clonal diversity and ancestral inbreeding in the grapevine cultivar Chardonnay.</title>
        <authorList>
            <person name="Roach M.J."/>
            <person name="Johnson D.L."/>
            <person name="Bohlmann J."/>
            <person name="van Vuuren H.J."/>
            <person name="Jones S.J."/>
            <person name="Pretorius I.S."/>
            <person name="Schmidt S.A."/>
            <person name="Borneman A.R."/>
        </authorList>
    </citation>
    <scope>NUCLEOTIDE SEQUENCE [LARGE SCALE GENOMIC DNA]</scope>
    <source>
        <strain evidence="14">cv. Chardonnay</strain>
        <tissue evidence="13">Leaf</tissue>
    </source>
</reference>
<evidence type="ECO:0000256" key="7">
    <source>
        <dbReference type="ARBA" id="ARBA00022918"/>
    </source>
</evidence>
<evidence type="ECO:0000256" key="3">
    <source>
        <dbReference type="ARBA" id="ARBA00022695"/>
    </source>
</evidence>
<accession>A0A438CLE5</accession>